<organism evidence="1 2">
    <name type="scientific">Baudoinia panamericana (strain UAMH 10762)</name>
    <name type="common">Angels' share fungus</name>
    <name type="synonym">Baudoinia compniacensis (strain UAMH 10762)</name>
    <dbReference type="NCBI Taxonomy" id="717646"/>
    <lineage>
        <taxon>Eukaryota</taxon>
        <taxon>Fungi</taxon>
        <taxon>Dikarya</taxon>
        <taxon>Ascomycota</taxon>
        <taxon>Pezizomycotina</taxon>
        <taxon>Dothideomycetes</taxon>
        <taxon>Dothideomycetidae</taxon>
        <taxon>Mycosphaerellales</taxon>
        <taxon>Teratosphaeriaceae</taxon>
        <taxon>Baudoinia</taxon>
    </lineage>
</organism>
<accession>M2LHD0</accession>
<dbReference type="KEGG" id="bcom:BAUCODRAFT_37235"/>
<name>M2LHD0_BAUPA</name>
<proteinExistence type="predicted"/>
<dbReference type="GeneID" id="19113191"/>
<keyword evidence="2" id="KW-1185">Reference proteome</keyword>
<dbReference type="RefSeq" id="XP_007679272.1">
    <property type="nucleotide sequence ID" value="XM_007681082.1"/>
</dbReference>
<protein>
    <submittedName>
        <fullName evidence="1">Uncharacterized protein</fullName>
    </submittedName>
</protein>
<evidence type="ECO:0000313" key="1">
    <source>
        <dbReference type="EMBL" id="EMC93547.1"/>
    </source>
</evidence>
<gene>
    <name evidence="1" type="ORF">BAUCODRAFT_37235</name>
</gene>
<sequence>MAAGMTRDSHQLHGNLGGSISGLVTSAGQQHWRQVRTRLTVSCAHGVPARVRNGHHIMGSVLSVLVAWSCIV</sequence>
<dbReference type="Proteomes" id="UP000011761">
    <property type="component" value="Unassembled WGS sequence"/>
</dbReference>
<dbReference type="EMBL" id="KB445560">
    <property type="protein sequence ID" value="EMC93547.1"/>
    <property type="molecule type" value="Genomic_DNA"/>
</dbReference>
<evidence type="ECO:0000313" key="2">
    <source>
        <dbReference type="Proteomes" id="UP000011761"/>
    </source>
</evidence>
<dbReference type="HOGENOM" id="CLU_2721828_0_0_1"/>
<dbReference type="AlphaFoldDB" id="M2LHD0"/>
<reference evidence="1 2" key="1">
    <citation type="journal article" date="2012" name="PLoS Pathog.">
        <title>Diverse lifestyles and strategies of plant pathogenesis encoded in the genomes of eighteen Dothideomycetes fungi.</title>
        <authorList>
            <person name="Ohm R.A."/>
            <person name="Feau N."/>
            <person name="Henrissat B."/>
            <person name="Schoch C.L."/>
            <person name="Horwitz B.A."/>
            <person name="Barry K.W."/>
            <person name="Condon B.J."/>
            <person name="Copeland A.C."/>
            <person name="Dhillon B."/>
            <person name="Glaser F."/>
            <person name="Hesse C.N."/>
            <person name="Kosti I."/>
            <person name="LaButti K."/>
            <person name="Lindquist E.A."/>
            <person name="Lucas S."/>
            <person name="Salamov A.A."/>
            <person name="Bradshaw R.E."/>
            <person name="Ciuffetti L."/>
            <person name="Hamelin R.C."/>
            <person name="Kema G.H.J."/>
            <person name="Lawrence C."/>
            <person name="Scott J.A."/>
            <person name="Spatafora J.W."/>
            <person name="Turgeon B.G."/>
            <person name="de Wit P.J.G.M."/>
            <person name="Zhong S."/>
            <person name="Goodwin S.B."/>
            <person name="Grigoriev I.V."/>
        </authorList>
    </citation>
    <scope>NUCLEOTIDE SEQUENCE [LARGE SCALE GENOMIC DNA]</scope>
    <source>
        <strain evidence="1 2">UAMH 10762</strain>
    </source>
</reference>